<dbReference type="InterPro" id="IPR050483">
    <property type="entry name" value="CoA-transferase_III_domain"/>
</dbReference>
<sequence length="392" mass="43877">MLLKGLKVLDLSHTLAGPFATMVLADLGAEVIKIESPSGDETRSWAPFVDGESSYYLSINRGKRSVVVNLKDPRGVKIIHDLVKRVQVVIENFRPGVAEKLGVDYETLVKINQNLIYASIKGFSKNSIYEEKPAYDLIIQAMSGLMTTTGEEGSPPVRVSFALFDVITGLIIANYILAGLYSGIRPLRIEVPMYDAAIFSMCYVPMMYLTTGRKPRRMGHAHPSMVPYQAFQDKHGKWFIVAAANDRLWLNLCKAIGREDLASDPRFATNPERVKNRDELIKILQEIFHGNTREFWIETLSKSGVPAAPVYEIDEVFEDPYVKNQGIVFKVRHRKLGEIPQLSSPGFINGARSNSLTPPPTLGQDTVEVLKELGYSEPEIEVLRKEGVVYYP</sequence>
<dbReference type="KEGG" id="tcs:IMZ38_04660"/>
<dbReference type="Gene3D" id="3.40.50.10540">
    <property type="entry name" value="Crotonobetainyl-coa:carnitine coa-transferase, domain 1"/>
    <property type="match status" value="1"/>
</dbReference>
<dbReference type="GeneID" id="59454684"/>
<dbReference type="InterPro" id="IPR044855">
    <property type="entry name" value="CoA-Trfase_III_dom3_sf"/>
</dbReference>
<keyword evidence="3" id="KW-1185">Reference proteome</keyword>
<evidence type="ECO:0000313" key="2">
    <source>
        <dbReference type="EMBL" id="QOR93945.1"/>
    </source>
</evidence>
<keyword evidence="1 2" id="KW-0808">Transferase</keyword>
<proteinExistence type="predicted"/>
<dbReference type="AlphaFoldDB" id="A0A7M1UNV5"/>
<reference evidence="2 3" key="1">
    <citation type="submission" date="2020-10" db="EMBL/GenBank/DDBJ databases">
        <title>Complete genome sequence of Thermosphaera aggregans strain 3507.</title>
        <authorList>
            <person name="Zayulina K.S."/>
            <person name="Elcheninov A.G."/>
            <person name="Toshchakov S.V."/>
            <person name="Kublanov I.V."/>
            <person name="Kochetkova T.V."/>
        </authorList>
    </citation>
    <scope>NUCLEOTIDE SEQUENCE [LARGE SCALE GENOMIC DNA]</scope>
    <source>
        <strain evidence="2 3">3507</strain>
    </source>
</reference>
<dbReference type="PANTHER" id="PTHR48207">
    <property type="entry name" value="SUCCINATE--HYDROXYMETHYLGLUTARATE COA-TRANSFERASE"/>
    <property type="match status" value="1"/>
</dbReference>
<dbReference type="SUPFAM" id="SSF89796">
    <property type="entry name" value="CoA-transferase family III (CaiB/BaiF)"/>
    <property type="match status" value="1"/>
</dbReference>
<accession>A0A7M1UNV5</accession>
<gene>
    <name evidence="2" type="ORF">IMZ38_04660</name>
</gene>
<dbReference type="RefSeq" id="WP_193435750.1">
    <property type="nucleotide sequence ID" value="NZ_CP063144.1"/>
</dbReference>
<dbReference type="EMBL" id="CP063144">
    <property type="protein sequence ID" value="QOR93945.1"/>
    <property type="molecule type" value="Genomic_DNA"/>
</dbReference>
<dbReference type="OrthoDB" id="28444at2157"/>
<dbReference type="Proteomes" id="UP000593766">
    <property type="component" value="Chromosome"/>
</dbReference>
<protein>
    <submittedName>
        <fullName evidence="2">CoA transferase</fullName>
    </submittedName>
</protein>
<dbReference type="InterPro" id="IPR003673">
    <property type="entry name" value="CoA-Trfase_fam_III"/>
</dbReference>
<dbReference type="Gene3D" id="3.30.1540.10">
    <property type="entry name" value="formyl-coa transferase, domain 3"/>
    <property type="match status" value="1"/>
</dbReference>
<name>A0A7M1UNV5_9CREN</name>
<dbReference type="Pfam" id="PF02515">
    <property type="entry name" value="CoA_transf_3"/>
    <property type="match status" value="1"/>
</dbReference>
<evidence type="ECO:0000313" key="3">
    <source>
        <dbReference type="Proteomes" id="UP000593766"/>
    </source>
</evidence>
<organism evidence="2 3">
    <name type="scientific">Thermosphaera chiliense</name>
    <dbReference type="NCBI Taxonomy" id="3402707"/>
    <lineage>
        <taxon>Archaea</taxon>
        <taxon>Thermoproteota</taxon>
        <taxon>Thermoprotei</taxon>
        <taxon>Desulfurococcales</taxon>
        <taxon>Desulfurococcaceae</taxon>
        <taxon>Thermosphaera</taxon>
    </lineage>
</organism>
<dbReference type="InterPro" id="IPR023606">
    <property type="entry name" value="CoA-Trfase_III_dom_1_sf"/>
</dbReference>
<dbReference type="GO" id="GO:0008410">
    <property type="term" value="F:CoA-transferase activity"/>
    <property type="evidence" value="ECO:0007669"/>
    <property type="project" value="TreeGrafter"/>
</dbReference>
<evidence type="ECO:0000256" key="1">
    <source>
        <dbReference type="ARBA" id="ARBA00022679"/>
    </source>
</evidence>
<dbReference type="PANTHER" id="PTHR48207:SF3">
    <property type="entry name" value="SUCCINATE--HYDROXYMETHYLGLUTARATE COA-TRANSFERASE"/>
    <property type="match status" value="1"/>
</dbReference>